<dbReference type="SMART" id="SM00963">
    <property type="entry name" value="SRP54_N"/>
    <property type="match status" value="1"/>
</dbReference>
<gene>
    <name evidence="11" type="ORF">QR680_005438</name>
</gene>
<feature type="region of interest" description="Disordered" evidence="8">
    <location>
        <begin position="173"/>
        <end position="302"/>
    </location>
</feature>
<dbReference type="InterPro" id="IPR036225">
    <property type="entry name" value="SRP/SRP_N"/>
</dbReference>
<dbReference type="SMART" id="SM00962">
    <property type="entry name" value="SRP54"/>
    <property type="match status" value="1"/>
</dbReference>
<keyword evidence="5" id="KW-0342">GTP-binding</keyword>
<keyword evidence="7" id="KW-0675">Receptor</keyword>
<dbReference type="SUPFAM" id="SSF52540">
    <property type="entry name" value="P-loop containing nucleoside triphosphate hydrolases"/>
    <property type="match status" value="1"/>
</dbReference>
<dbReference type="CDD" id="cd17876">
    <property type="entry name" value="SRalpha_C"/>
    <property type="match status" value="1"/>
</dbReference>
<keyword evidence="4" id="KW-0256">Endoplasmic reticulum</keyword>
<dbReference type="Gene3D" id="3.40.50.300">
    <property type="entry name" value="P-loop containing nucleotide triphosphate hydrolases"/>
    <property type="match status" value="1"/>
</dbReference>
<dbReference type="CDD" id="cd14826">
    <property type="entry name" value="SR_alpha_SRX"/>
    <property type="match status" value="1"/>
</dbReference>
<feature type="compositionally biased region" description="Low complexity" evidence="8">
    <location>
        <begin position="251"/>
        <end position="260"/>
    </location>
</feature>
<comment type="subcellular location">
    <subcellularLocation>
        <location evidence="1">Endoplasmic reticulum membrane</location>
        <topology evidence="1">Peripheral membrane protein</topology>
        <orientation evidence="1">Cytoplasmic side</orientation>
    </subcellularLocation>
</comment>
<evidence type="ECO:0000256" key="3">
    <source>
        <dbReference type="ARBA" id="ARBA00022741"/>
    </source>
</evidence>
<dbReference type="GO" id="GO:0003924">
    <property type="term" value="F:GTPase activity"/>
    <property type="evidence" value="ECO:0007669"/>
    <property type="project" value="InterPro"/>
</dbReference>
<feature type="domain" description="SRP54-type proteins GTP-binding" evidence="10">
    <location>
        <begin position="636"/>
        <end position="649"/>
    </location>
</feature>
<dbReference type="PANTHER" id="PTHR43134">
    <property type="entry name" value="SIGNAL RECOGNITION PARTICLE RECEPTOR SUBUNIT ALPHA"/>
    <property type="match status" value="1"/>
</dbReference>
<dbReference type="SMART" id="SM00382">
    <property type="entry name" value="AAA"/>
    <property type="match status" value="1"/>
</dbReference>
<dbReference type="PROSITE" id="PS00300">
    <property type="entry name" value="SRP54"/>
    <property type="match status" value="1"/>
</dbReference>
<dbReference type="Gene3D" id="3.30.450.60">
    <property type="match status" value="1"/>
</dbReference>
<dbReference type="Gene3D" id="1.20.120.140">
    <property type="entry name" value="Signal recognition particle SRP54, nucleotide-binding domain"/>
    <property type="match status" value="1"/>
</dbReference>
<dbReference type="GO" id="GO:0005525">
    <property type="term" value="F:GTP binding"/>
    <property type="evidence" value="ECO:0007669"/>
    <property type="project" value="UniProtKB-KW"/>
</dbReference>
<dbReference type="Proteomes" id="UP001175271">
    <property type="component" value="Unassembled WGS sequence"/>
</dbReference>
<dbReference type="InterPro" id="IPR000897">
    <property type="entry name" value="SRP54_GTPase_dom"/>
</dbReference>
<dbReference type="SUPFAM" id="SSF47364">
    <property type="entry name" value="Domain of the SRP/SRP receptor G-proteins"/>
    <property type="match status" value="1"/>
</dbReference>
<sequence length="663" mass="73292">MEPPERVAVVMSGYRASVQHHLLLLFGSFWCFGSAMIWSKGGIVFWCFNEGANFFKDSINELITEVVLQGRGNVTSYNKNTQTIKYKMDNELELVFLVVYQSAIQLSYTDKLLSEVQIRFRDMYKNVILEDYNKVLSKGARLFRNFGEPFAAIYEEMQKSSFVEPVKQMRTYEQSQKSQKTVASMIVSGKPDPKDGKKKKGGDANGATKSSNVKFNEGNSPSMPSKVGVEDDEETLRNREAFMRRMRGNKKSSPPTTKPETGGKKGKAKRQWDLGGKPEEGRVLDYSADAGSDSNVQRDGDEEEQLRFVKENKHLVGTLKGAFPDIDNHAESQSDDEIEDSVVESQKGSGGWFSALKNLVGNKKLTEETIAPVLDKMKETLISKNVAAEPAERLCESVGKQLSGKVVGTFDHIASIVKEAIRDALVQLLTPKRRIDILRDVLEAKHEKRPYVIAFCGVNGVGKSTNLAKITFWLTENGHRVLIAAGDTFRAGAVEQLRTHTRNINALHPNSVQLYEQGYGKDPSSLAASAIAIAAEREIDVVLVDTAGRMQDNEPLMRALSKLIIVNKPDLVLFVGEALVGNEAVDQLVKFNQALADHSEPGVTPRLIDGIVLTKFDTIDDKVGAAISMTYITGQPIVFVGTGQTYSDLRNLNVDAVVNSLIK</sequence>
<dbReference type="Pfam" id="PF04086">
    <property type="entry name" value="SRP-alpha_N"/>
    <property type="match status" value="1"/>
</dbReference>
<accession>A0AA39HTG4</accession>
<dbReference type="EMBL" id="JAUCMV010000003">
    <property type="protein sequence ID" value="KAK0411026.1"/>
    <property type="molecule type" value="Genomic_DNA"/>
</dbReference>
<dbReference type="PANTHER" id="PTHR43134:SF1">
    <property type="entry name" value="SIGNAL RECOGNITION PARTICLE RECEPTOR SUBUNIT ALPHA"/>
    <property type="match status" value="1"/>
</dbReference>
<dbReference type="InterPro" id="IPR011012">
    <property type="entry name" value="Longin-like_dom_sf"/>
</dbReference>
<feature type="compositionally biased region" description="Polar residues" evidence="8">
    <location>
        <begin position="207"/>
        <end position="223"/>
    </location>
</feature>
<dbReference type="InterPro" id="IPR042101">
    <property type="entry name" value="SRP54_N_sf"/>
</dbReference>
<evidence type="ECO:0000313" key="11">
    <source>
        <dbReference type="EMBL" id="KAK0411026.1"/>
    </source>
</evidence>
<dbReference type="InterPro" id="IPR007222">
    <property type="entry name" value="Sig_recog_particle_rcpt_asu_N"/>
</dbReference>
<dbReference type="FunFam" id="3.40.50.300:FF:000188">
    <property type="entry name" value="signal recognition particle receptor subunit alpha"/>
    <property type="match status" value="1"/>
</dbReference>
<dbReference type="InterPro" id="IPR003593">
    <property type="entry name" value="AAA+_ATPase"/>
</dbReference>
<feature type="compositionally biased region" description="Basic and acidic residues" evidence="8">
    <location>
        <begin position="270"/>
        <end position="283"/>
    </location>
</feature>
<dbReference type="GO" id="GO:0005047">
    <property type="term" value="F:signal recognition particle binding"/>
    <property type="evidence" value="ECO:0007669"/>
    <property type="project" value="InterPro"/>
</dbReference>
<keyword evidence="9" id="KW-0812">Transmembrane</keyword>
<comment type="caution">
    <text evidence="11">The sequence shown here is derived from an EMBL/GenBank/DDBJ whole genome shotgun (WGS) entry which is preliminary data.</text>
</comment>
<dbReference type="AlphaFoldDB" id="A0AA39HTG4"/>
<evidence type="ECO:0000256" key="8">
    <source>
        <dbReference type="SAM" id="MobiDB-lite"/>
    </source>
</evidence>
<evidence type="ECO:0000256" key="6">
    <source>
        <dbReference type="ARBA" id="ARBA00023136"/>
    </source>
</evidence>
<dbReference type="InterPro" id="IPR027417">
    <property type="entry name" value="P-loop_NTPase"/>
</dbReference>
<keyword evidence="6 9" id="KW-0472">Membrane</keyword>
<evidence type="ECO:0000256" key="9">
    <source>
        <dbReference type="SAM" id="Phobius"/>
    </source>
</evidence>
<evidence type="ECO:0000313" key="12">
    <source>
        <dbReference type="Proteomes" id="UP001175271"/>
    </source>
</evidence>
<dbReference type="GO" id="GO:0006614">
    <property type="term" value="P:SRP-dependent cotranslational protein targeting to membrane"/>
    <property type="evidence" value="ECO:0007669"/>
    <property type="project" value="InterPro"/>
</dbReference>
<dbReference type="Pfam" id="PF00448">
    <property type="entry name" value="SRP54"/>
    <property type="match status" value="1"/>
</dbReference>
<dbReference type="GO" id="GO:0005785">
    <property type="term" value="C:signal recognition particle receptor complex"/>
    <property type="evidence" value="ECO:0007669"/>
    <property type="project" value="InterPro"/>
</dbReference>
<evidence type="ECO:0000259" key="10">
    <source>
        <dbReference type="PROSITE" id="PS00300"/>
    </source>
</evidence>
<feature type="compositionally biased region" description="Polar residues" evidence="8">
    <location>
        <begin position="173"/>
        <end position="182"/>
    </location>
</feature>
<organism evidence="11 12">
    <name type="scientific">Steinernema hermaphroditum</name>
    <dbReference type="NCBI Taxonomy" id="289476"/>
    <lineage>
        <taxon>Eukaryota</taxon>
        <taxon>Metazoa</taxon>
        <taxon>Ecdysozoa</taxon>
        <taxon>Nematoda</taxon>
        <taxon>Chromadorea</taxon>
        <taxon>Rhabditida</taxon>
        <taxon>Tylenchina</taxon>
        <taxon>Panagrolaimomorpha</taxon>
        <taxon>Strongyloidoidea</taxon>
        <taxon>Steinernematidae</taxon>
        <taxon>Steinernema</taxon>
    </lineage>
</organism>
<feature type="transmembrane region" description="Helical" evidence="9">
    <location>
        <begin position="21"/>
        <end position="39"/>
    </location>
</feature>
<evidence type="ECO:0000256" key="5">
    <source>
        <dbReference type="ARBA" id="ARBA00023134"/>
    </source>
</evidence>
<keyword evidence="12" id="KW-1185">Reference proteome</keyword>
<dbReference type="SUPFAM" id="SSF64356">
    <property type="entry name" value="SNARE-like"/>
    <property type="match status" value="1"/>
</dbReference>
<protein>
    <recommendedName>
        <fullName evidence="10">SRP54-type proteins GTP-binding domain-containing protein</fullName>
    </recommendedName>
</protein>
<evidence type="ECO:0000256" key="1">
    <source>
        <dbReference type="ARBA" id="ARBA00004397"/>
    </source>
</evidence>
<evidence type="ECO:0000256" key="4">
    <source>
        <dbReference type="ARBA" id="ARBA00022824"/>
    </source>
</evidence>
<evidence type="ECO:0000256" key="7">
    <source>
        <dbReference type="ARBA" id="ARBA00023170"/>
    </source>
</evidence>
<proteinExistence type="inferred from homology"/>
<keyword evidence="3" id="KW-0547">Nucleotide-binding</keyword>
<reference evidence="11" key="1">
    <citation type="submission" date="2023-06" db="EMBL/GenBank/DDBJ databases">
        <title>Genomic analysis of the entomopathogenic nematode Steinernema hermaphroditum.</title>
        <authorList>
            <person name="Schwarz E.M."/>
            <person name="Heppert J.K."/>
            <person name="Baniya A."/>
            <person name="Schwartz H.T."/>
            <person name="Tan C.-H."/>
            <person name="Antoshechkin I."/>
            <person name="Sternberg P.W."/>
            <person name="Goodrich-Blair H."/>
            <person name="Dillman A.R."/>
        </authorList>
    </citation>
    <scope>NUCLEOTIDE SEQUENCE</scope>
    <source>
        <strain evidence="11">PS9179</strain>
        <tissue evidence="11">Whole animal</tissue>
    </source>
</reference>
<name>A0AA39HTG4_9BILA</name>
<comment type="similarity">
    <text evidence="2">Belongs to the GTP-binding SRP family.</text>
</comment>
<dbReference type="InterPro" id="IPR013822">
    <property type="entry name" value="Signal_recog_particl_SRP54_hlx"/>
</dbReference>
<evidence type="ECO:0000256" key="2">
    <source>
        <dbReference type="ARBA" id="ARBA00008531"/>
    </source>
</evidence>
<dbReference type="GO" id="GO:0006886">
    <property type="term" value="P:intracellular protein transport"/>
    <property type="evidence" value="ECO:0007669"/>
    <property type="project" value="InterPro"/>
</dbReference>
<dbReference type="Pfam" id="PF02881">
    <property type="entry name" value="SRP54_N"/>
    <property type="match status" value="1"/>
</dbReference>
<keyword evidence="9" id="KW-1133">Transmembrane helix</keyword>